<dbReference type="SUPFAM" id="SSF48452">
    <property type="entry name" value="TPR-like"/>
    <property type="match status" value="1"/>
</dbReference>
<keyword evidence="3" id="KW-1185">Reference proteome</keyword>
<proteinExistence type="predicted"/>
<reference evidence="2" key="1">
    <citation type="submission" date="2021-09" db="EMBL/GenBank/DDBJ databases">
        <authorList>
            <consortium name="AG Swart"/>
            <person name="Singh M."/>
            <person name="Singh A."/>
            <person name="Seah K."/>
            <person name="Emmerich C."/>
        </authorList>
    </citation>
    <scope>NUCLEOTIDE SEQUENCE</scope>
    <source>
        <strain evidence="2">ATCC30299</strain>
    </source>
</reference>
<dbReference type="InterPro" id="IPR011990">
    <property type="entry name" value="TPR-like_helical_dom_sf"/>
</dbReference>
<dbReference type="Gene3D" id="1.25.40.10">
    <property type="entry name" value="Tetratricopeptide repeat domain"/>
    <property type="match status" value="1"/>
</dbReference>
<dbReference type="Gene3D" id="3.30.450.20">
    <property type="entry name" value="PAS domain"/>
    <property type="match status" value="1"/>
</dbReference>
<feature type="transmembrane region" description="Helical" evidence="1">
    <location>
        <begin position="62"/>
        <end position="86"/>
    </location>
</feature>
<dbReference type="SUPFAM" id="SSF53300">
    <property type="entry name" value="vWA-like"/>
    <property type="match status" value="1"/>
</dbReference>
<dbReference type="SUPFAM" id="SSF103190">
    <property type="entry name" value="Sensory domain-like"/>
    <property type="match status" value="1"/>
</dbReference>
<comment type="caution">
    <text evidence="2">The sequence shown here is derived from an EMBL/GenBank/DDBJ whole genome shotgun (WGS) entry which is preliminary data.</text>
</comment>
<dbReference type="EMBL" id="CAJZBQ010000050">
    <property type="protein sequence ID" value="CAG9329944.1"/>
    <property type="molecule type" value="Genomic_DNA"/>
</dbReference>
<keyword evidence="1" id="KW-1133">Transmembrane helix</keyword>
<keyword evidence="1" id="KW-0812">Transmembrane</keyword>
<name>A0AAU9JVB4_9CILI</name>
<evidence type="ECO:0000256" key="1">
    <source>
        <dbReference type="SAM" id="Phobius"/>
    </source>
</evidence>
<sequence length="908" mass="104231">MGKRGLRRKILCGILLPLMTGIIITGVIAAVPLYVEYPKWLDNYIDDMTYSQGVALLNMSEYMALAGSYSVIQYSANLMIIAGALIDKYNQKQLKTKPYFDDSNNYVNGQLFDLKQSFPPGYDSSTNKSYEAAVWYLNPYQIFPQQLSTQSLLNLKSSAIFDSFLRPIASIGKIRPWYFAQDYIGWSSDGLFYSNPSQYSGFIVYRDYSGKCVYNLHRPPQFDPRCRPWYQDTKNATNKTAAILTEPYLFTNTNNLGQTACRGIWISSAMQAAVCIDYYLDTIETHIINSLKNTSSYCYSLDTTGKVVLHPNLNRNNPTIPSIQQLEFGSNPDQDEVDYFTNEILPKFSKNESSLGNYYKNGEKMIIAVSPINLRMTFSQSIMTHYLSIGIVTPESQVYEKIDGLKDDCQNMMYIETGIFAGVLVLIALLCWYMTQNIASSIVAPIDKLLEILERLVNHDLGLDIKEQYTPGPPEMETLYEVFDRLRLVLKLKDTDNFKQETHAIMNYSQALSLYSTFGNKKAMEMCYLELGNIHLRNHQYLEAATSYYNSYQLAQQIEGFSEKLLAKRKSQTARAMMLARVKTEEAINLFEEALEFYRKEPNSPEIVFCLIDYAEGLLADFRNPEAALDEAQSLLEKRPVDSLQDILMQRQKYYLGVHLQNQSKTMFAADLFLSCIEDYQYFDPAIRKQSIKRLISIFESQRLPVDELNAALTTVEERQQDIVIAMDTKLGSSYMHANLKTFIKDIVDPKDRLSIINFDDSCRILFNLTKRLSKDIKFPEYKLRKEKRVLLDGIAEAYKQIIACNFYFEDSYLENDTQNHQWVIVITDGEEKGSNIKLEKLEKIIRSTPANLVVLSVNSHSFGRNLLNELVKMTKRGILMDTVYEDLESSFKKLAAYVCPFKIFLKN</sequence>
<evidence type="ECO:0000313" key="2">
    <source>
        <dbReference type="EMBL" id="CAG9329944.1"/>
    </source>
</evidence>
<dbReference type="AlphaFoldDB" id="A0AAU9JVB4"/>
<gene>
    <name evidence="2" type="ORF">BSTOLATCC_MIC50060</name>
</gene>
<dbReference type="InterPro" id="IPR029151">
    <property type="entry name" value="Sensor-like_sf"/>
</dbReference>
<feature type="transmembrane region" description="Helical" evidence="1">
    <location>
        <begin position="414"/>
        <end position="435"/>
    </location>
</feature>
<dbReference type="Gene3D" id="3.40.50.410">
    <property type="entry name" value="von Willebrand factor, type A domain"/>
    <property type="match status" value="1"/>
</dbReference>
<dbReference type="Proteomes" id="UP001162131">
    <property type="component" value="Unassembled WGS sequence"/>
</dbReference>
<dbReference type="CDD" id="cd00198">
    <property type="entry name" value="vWFA"/>
    <property type="match status" value="1"/>
</dbReference>
<keyword evidence="1" id="KW-0472">Membrane</keyword>
<dbReference type="InterPro" id="IPR036465">
    <property type="entry name" value="vWFA_dom_sf"/>
</dbReference>
<evidence type="ECO:0008006" key="4">
    <source>
        <dbReference type="Google" id="ProtNLM"/>
    </source>
</evidence>
<evidence type="ECO:0000313" key="3">
    <source>
        <dbReference type="Proteomes" id="UP001162131"/>
    </source>
</evidence>
<accession>A0AAU9JVB4</accession>
<feature type="transmembrane region" description="Helical" evidence="1">
    <location>
        <begin position="12"/>
        <end position="35"/>
    </location>
</feature>
<protein>
    <recommendedName>
        <fullName evidence="4">VWFA domain-containing protein</fullName>
    </recommendedName>
</protein>
<organism evidence="2 3">
    <name type="scientific">Blepharisma stoltei</name>
    <dbReference type="NCBI Taxonomy" id="1481888"/>
    <lineage>
        <taxon>Eukaryota</taxon>
        <taxon>Sar</taxon>
        <taxon>Alveolata</taxon>
        <taxon>Ciliophora</taxon>
        <taxon>Postciliodesmatophora</taxon>
        <taxon>Heterotrichea</taxon>
        <taxon>Heterotrichida</taxon>
        <taxon>Blepharismidae</taxon>
        <taxon>Blepharisma</taxon>
    </lineage>
</organism>